<reference evidence="1 2" key="1">
    <citation type="submission" date="2016-11" db="EMBL/GenBank/DDBJ databases">
        <authorList>
            <person name="Jaros S."/>
            <person name="Januszkiewicz K."/>
            <person name="Wedrychowicz H."/>
        </authorList>
    </citation>
    <scope>NUCLEOTIDE SEQUENCE [LARGE SCALE GENOMIC DNA]</scope>
    <source>
        <strain evidence="1 2">DSM 26910</strain>
    </source>
</reference>
<proteinExistence type="predicted"/>
<evidence type="ECO:0000313" key="2">
    <source>
        <dbReference type="Proteomes" id="UP000184164"/>
    </source>
</evidence>
<name>A0A1M4Y9B4_9BACT</name>
<gene>
    <name evidence="1" type="ORF">SAMN05444274_103278</name>
</gene>
<dbReference type="OrthoDB" id="1123058at2"/>
<sequence length="64" mass="7546">MKALKSMGELQLMKQKLEYQKKLHEKEITGSVADVVENLTDRLRDTLFQFGSHLVFQFFSKKQK</sequence>
<dbReference type="Proteomes" id="UP000184164">
    <property type="component" value="Unassembled WGS sequence"/>
</dbReference>
<dbReference type="EMBL" id="FQUM01000003">
    <property type="protein sequence ID" value="SHF02219.1"/>
    <property type="molecule type" value="Genomic_DNA"/>
</dbReference>
<dbReference type="STRING" id="1484053.SAMN05444274_103278"/>
<evidence type="ECO:0000313" key="1">
    <source>
        <dbReference type="EMBL" id="SHF02219.1"/>
    </source>
</evidence>
<organism evidence="1 2">
    <name type="scientific">Mariniphaga anaerophila</name>
    <dbReference type="NCBI Taxonomy" id="1484053"/>
    <lineage>
        <taxon>Bacteria</taxon>
        <taxon>Pseudomonadati</taxon>
        <taxon>Bacteroidota</taxon>
        <taxon>Bacteroidia</taxon>
        <taxon>Marinilabiliales</taxon>
        <taxon>Prolixibacteraceae</taxon>
        <taxon>Mariniphaga</taxon>
    </lineage>
</organism>
<accession>A0A1M4Y9B4</accession>
<dbReference type="AlphaFoldDB" id="A0A1M4Y9B4"/>
<keyword evidence="2" id="KW-1185">Reference proteome</keyword>
<dbReference type="RefSeq" id="WP_073000340.1">
    <property type="nucleotide sequence ID" value="NZ_FQUM01000003.1"/>
</dbReference>
<protein>
    <submittedName>
        <fullName evidence="1">Uncharacterized protein</fullName>
    </submittedName>
</protein>